<accession>A0A6P8GCK1</accession>
<feature type="domain" description="14-3-3" evidence="6">
    <location>
        <begin position="3"/>
        <end position="242"/>
    </location>
</feature>
<dbReference type="Gene3D" id="1.20.190.20">
    <property type="entry name" value="14-3-3 domain"/>
    <property type="match status" value="1"/>
</dbReference>
<dbReference type="OrthoDB" id="10260625at2759"/>
<dbReference type="PROSITE" id="PS00796">
    <property type="entry name" value="1433_1"/>
    <property type="match status" value="1"/>
</dbReference>
<dbReference type="PRINTS" id="PR00305">
    <property type="entry name" value="1433ZETA"/>
</dbReference>
<protein>
    <submittedName>
        <fullName evidence="8">LOW QUALITY PROTEIN: 14-3-3 protein beta/alpha-B-like</fullName>
    </submittedName>
</protein>
<dbReference type="InterPro" id="IPR036815">
    <property type="entry name" value="14-3-3_dom_sf"/>
</dbReference>
<gene>
    <name evidence="8" type="primary">LOC105897063</name>
</gene>
<evidence type="ECO:0000256" key="4">
    <source>
        <dbReference type="RuleBase" id="RU003466"/>
    </source>
</evidence>
<evidence type="ECO:0000256" key="3">
    <source>
        <dbReference type="PIRSR" id="PIRSR000868-1"/>
    </source>
</evidence>
<dbReference type="KEGG" id="char:105897063"/>
<evidence type="ECO:0000313" key="8">
    <source>
        <dbReference type="RefSeq" id="XP_031436918.1"/>
    </source>
</evidence>
<dbReference type="GeneID" id="105897063"/>
<dbReference type="AlphaFoldDB" id="A0A6P8GCK1"/>
<dbReference type="FunFam" id="1.20.190.20:FF:000001">
    <property type="entry name" value="14-3-3 gamma 1"/>
    <property type="match status" value="1"/>
</dbReference>
<dbReference type="RefSeq" id="XP_031436918.1">
    <property type="nucleotide sequence ID" value="XM_031581058.2"/>
</dbReference>
<name>A0A6P8GCK1_CLUHA</name>
<feature type="compositionally biased region" description="Basic and acidic residues" evidence="5">
    <location>
        <begin position="241"/>
        <end position="251"/>
    </location>
</feature>
<dbReference type="PANTHER" id="PTHR18860">
    <property type="entry name" value="14-3-3 PROTEIN"/>
    <property type="match status" value="1"/>
</dbReference>
<organism evidence="7 8">
    <name type="scientific">Clupea harengus</name>
    <name type="common">Atlantic herring</name>
    <dbReference type="NCBI Taxonomy" id="7950"/>
    <lineage>
        <taxon>Eukaryota</taxon>
        <taxon>Metazoa</taxon>
        <taxon>Chordata</taxon>
        <taxon>Craniata</taxon>
        <taxon>Vertebrata</taxon>
        <taxon>Euteleostomi</taxon>
        <taxon>Actinopterygii</taxon>
        <taxon>Neopterygii</taxon>
        <taxon>Teleostei</taxon>
        <taxon>Clupei</taxon>
        <taxon>Clupeiformes</taxon>
        <taxon>Clupeoidei</taxon>
        <taxon>Clupeidae</taxon>
        <taxon>Clupea</taxon>
    </lineage>
</organism>
<dbReference type="Pfam" id="PF00244">
    <property type="entry name" value="14-3-3"/>
    <property type="match status" value="1"/>
</dbReference>
<feature type="region of interest" description="Disordered" evidence="5">
    <location>
        <begin position="231"/>
        <end position="265"/>
    </location>
</feature>
<dbReference type="InterPro" id="IPR023410">
    <property type="entry name" value="14-3-3_domain"/>
</dbReference>
<comment type="subunit">
    <text evidence="2">Homodimer, and heterodimer with other family members.</text>
</comment>
<dbReference type="SMART" id="SM00101">
    <property type="entry name" value="14_3_3"/>
    <property type="match status" value="1"/>
</dbReference>
<dbReference type="PROSITE" id="PS00797">
    <property type="entry name" value="1433_2"/>
    <property type="match status" value="1"/>
</dbReference>
<sequence>MDRTELIQKAKLAEQAERYDDMAASMKEVTELGVELSNEERNLLSVAYKNVVGARRSAWRVISSIEQKTEGNEKKLQMVKEYREKVETELRDICNDVLELLTKFLIEKSTNPESKVFYLKMKGDYFRYLAEVATGDNRKETITNSQGSYQEAFDISKGEMQPTHPIRLGLALNFSVFYYEILNSPEQACSLAKQAFDEAIAELDTLNEDSYKDSTLIMQLLRDNLTLWTSDSAADEGEEERQEKEEVREETQETQPITRRTKHLH</sequence>
<reference evidence="8" key="1">
    <citation type="submission" date="2025-08" db="UniProtKB">
        <authorList>
            <consortium name="RefSeq"/>
        </authorList>
    </citation>
    <scope>IDENTIFICATION</scope>
</reference>
<evidence type="ECO:0000259" key="6">
    <source>
        <dbReference type="SMART" id="SM00101"/>
    </source>
</evidence>
<evidence type="ECO:0000256" key="5">
    <source>
        <dbReference type="SAM" id="MobiDB-lite"/>
    </source>
</evidence>
<feature type="site" description="Interaction with phosphoserine on interacting protein" evidence="3">
    <location>
        <position position="127"/>
    </location>
</feature>
<dbReference type="Proteomes" id="UP000515152">
    <property type="component" value="Chromosome 15"/>
</dbReference>
<comment type="similarity">
    <text evidence="1 4">Belongs to the 14-3-3 family.</text>
</comment>
<dbReference type="InterPro" id="IPR023409">
    <property type="entry name" value="14-3-3_CS"/>
</dbReference>
<keyword evidence="7" id="KW-1185">Reference proteome</keyword>
<dbReference type="SUPFAM" id="SSF48445">
    <property type="entry name" value="14-3-3 protein"/>
    <property type="match status" value="1"/>
</dbReference>
<evidence type="ECO:0000313" key="7">
    <source>
        <dbReference type="Proteomes" id="UP000515152"/>
    </source>
</evidence>
<proteinExistence type="inferred from homology"/>
<dbReference type="PIRSF" id="PIRSF000868">
    <property type="entry name" value="14-3-3"/>
    <property type="match status" value="1"/>
</dbReference>
<feature type="site" description="Interaction with phosphoserine on interacting protein" evidence="3">
    <location>
        <position position="56"/>
    </location>
</feature>
<evidence type="ECO:0000256" key="2">
    <source>
        <dbReference type="ARBA" id="ARBA00011625"/>
    </source>
</evidence>
<evidence type="ECO:0000256" key="1">
    <source>
        <dbReference type="ARBA" id="ARBA00006141"/>
    </source>
</evidence>
<dbReference type="InterPro" id="IPR000308">
    <property type="entry name" value="14-3-3"/>
</dbReference>